<comment type="caution">
    <text evidence="2">The sequence shown here is derived from an EMBL/GenBank/DDBJ whole genome shotgun (WGS) entry which is preliminary data.</text>
</comment>
<evidence type="ECO:0000259" key="1">
    <source>
        <dbReference type="Pfam" id="PF24719"/>
    </source>
</evidence>
<organism evidence="2 3">
    <name type="scientific">Veronia pacifica</name>
    <dbReference type="NCBI Taxonomy" id="1080227"/>
    <lineage>
        <taxon>Bacteria</taxon>
        <taxon>Pseudomonadati</taxon>
        <taxon>Pseudomonadota</taxon>
        <taxon>Gammaproteobacteria</taxon>
        <taxon>Vibrionales</taxon>
        <taxon>Vibrionaceae</taxon>
        <taxon>Veronia</taxon>
    </lineage>
</organism>
<protein>
    <recommendedName>
        <fullName evidence="1">Imm33-like domain-containing protein</fullName>
    </recommendedName>
</protein>
<reference evidence="2 3" key="1">
    <citation type="submission" date="2016-05" db="EMBL/GenBank/DDBJ databases">
        <title>Genomic Taxonomy of the Vibrionaceae.</title>
        <authorList>
            <person name="Gomez-Gil B."/>
            <person name="Enciso-Ibarra J."/>
        </authorList>
    </citation>
    <scope>NUCLEOTIDE SEQUENCE [LARGE SCALE GENOMIC DNA]</scope>
    <source>
        <strain evidence="2 3">CAIM 1920</strain>
    </source>
</reference>
<dbReference type="STRING" id="1080227.A8L45_22395"/>
<dbReference type="RefSeq" id="WP_068905573.1">
    <property type="nucleotide sequence ID" value="NZ_JBHUIF010000013.1"/>
</dbReference>
<keyword evidence="3" id="KW-1185">Reference proteome</keyword>
<feature type="domain" description="Imm33-like" evidence="1">
    <location>
        <begin position="3"/>
        <end position="104"/>
    </location>
</feature>
<dbReference type="EMBL" id="LYBM01000072">
    <property type="protein sequence ID" value="ODA29348.1"/>
    <property type="molecule type" value="Genomic_DNA"/>
</dbReference>
<dbReference type="AlphaFoldDB" id="A0A1C3E7W7"/>
<dbReference type="Pfam" id="PF24719">
    <property type="entry name" value="Imm33-like"/>
    <property type="match status" value="1"/>
</dbReference>
<evidence type="ECO:0000313" key="2">
    <source>
        <dbReference type="EMBL" id="ODA29348.1"/>
    </source>
</evidence>
<sequence length="110" mass="12630">MSNQREICSKFDAEYIPCDESEKLGIAIQTIGKFPINGLRHEAENGTCGWYLWCGEEMTDDPDFFKPLHVSHINEYLPQAEPYLALPPGYRFLLAEAYEDVWQDTDLLGI</sequence>
<gene>
    <name evidence="2" type="ORF">A8L45_22395</name>
</gene>
<dbReference type="Proteomes" id="UP000094936">
    <property type="component" value="Unassembled WGS sequence"/>
</dbReference>
<dbReference type="OrthoDB" id="7063432at2"/>
<accession>A0A1C3E7W7</accession>
<proteinExistence type="predicted"/>
<name>A0A1C3E7W7_9GAMM</name>
<dbReference type="InterPro" id="IPR056509">
    <property type="entry name" value="Imm33-like"/>
</dbReference>
<evidence type="ECO:0000313" key="3">
    <source>
        <dbReference type="Proteomes" id="UP000094936"/>
    </source>
</evidence>